<evidence type="ECO:0000313" key="2">
    <source>
        <dbReference type="WBParaSite" id="nRc.2.0.1.t05451-RA"/>
    </source>
</evidence>
<accession>A0A915HVS9</accession>
<protein>
    <submittedName>
        <fullName evidence="2">Uncharacterized protein</fullName>
    </submittedName>
</protein>
<dbReference type="AlphaFoldDB" id="A0A915HVS9"/>
<proteinExistence type="predicted"/>
<keyword evidence="1" id="KW-1185">Reference proteome</keyword>
<evidence type="ECO:0000313" key="1">
    <source>
        <dbReference type="Proteomes" id="UP000887565"/>
    </source>
</evidence>
<sequence>WEGGGSLLIHWYRSVGTGSGNDLVSSAQGISLGGQRAMHKQSKNGTAGATRRKGAMGIFLGESRAADAVDETDVCKFIEES</sequence>
<reference evidence="2" key="1">
    <citation type="submission" date="2022-11" db="UniProtKB">
        <authorList>
            <consortium name="WormBaseParasite"/>
        </authorList>
    </citation>
    <scope>IDENTIFICATION</scope>
</reference>
<dbReference type="WBParaSite" id="nRc.2.0.1.t05451-RA">
    <property type="protein sequence ID" value="nRc.2.0.1.t05451-RA"/>
    <property type="gene ID" value="nRc.2.0.1.g05451"/>
</dbReference>
<dbReference type="Proteomes" id="UP000887565">
    <property type="component" value="Unplaced"/>
</dbReference>
<organism evidence="1 2">
    <name type="scientific">Romanomermis culicivorax</name>
    <name type="common">Nematode worm</name>
    <dbReference type="NCBI Taxonomy" id="13658"/>
    <lineage>
        <taxon>Eukaryota</taxon>
        <taxon>Metazoa</taxon>
        <taxon>Ecdysozoa</taxon>
        <taxon>Nematoda</taxon>
        <taxon>Enoplea</taxon>
        <taxon>Dorylaimia</taxon>
        <taxon>Mermithida</taxon>
        <taxon>Mermithoidea</taxon>
        <taxon>Mermithidae</taxon>
        <taxon>Romanomermis</taxon>
    </lineage>
</organism>
<name>A0A915HVS9_ROMCU</name>